<keyword evidence="1" id="KW-0728">SH3 domain</keyword>
<dbReference type="PROSITE" id="PS50002">
    <property type="entry name" value="SH3"/>
    <property type="match status" value="1"/>
</dbReference>
<sequence length="114" mass="13372">MKKKYCKVIKDYRSTCSDPLIITKGEILKVEKRESEWTGWIWCINKVEQGGWVPENYLEIYENSCKTLQNYNATELSAKIGEELIIEKEESGWIWSTNKQGKSGWIPLRNIQII</sequence>
<organism evidence="3">
    <name type="scientific">marine sediment metagenome</name>
    <dbReference type="NCBI Taxonomy" id="412755"/>
    <lineage>
        <taxon>unclassified sequences</taxon>
        <taxon>metagenomes</taxon>
        <taxon>ecological metagenomes</taxon>
    </lineage>
</organism>
<evidence type="ECO:0000259" key="2">
    <source>
        <dbReference type="PROSITE" id="PS50002"/>
    </source>
</evidence>
<dbReference type="CDD" id="cd00174">
    <property type="entry name" value="SH3"/>
    <property type="match status" value="1"/>
</dbReference>
<evidence type="ECO:0000313" key="3">
    <source>
        <dbReference type="EMBL" id="KKM91313.1"/>
    </source>
</evidence>
<evidence type="ECO:0000256" key="1">
    <source>
        <dbReference type="ARBA" id="ARBA00022443"/>
    </source>
</evidence>
<name>A0A0F9LD12_9ZZZZ</name>
<dbReference type="InterPro" id="IPR014593">
    <property type="entry name" value="UCP034961_SH3_2"/>
</dbReference>
<accession>A0A0F9LD12</accession>
<dbReference type="Pfam" id="PF07653">
    <property type="entry name" value="SH3_2"/>
    <property type="match status" value="1"/>
</dbReference>
<dbReference type="InterPro" id="IPR001452">
    <property type="entry name" value="SH3_domain"/>
</dbReference>
<dbReference type="SMART" id="SM00326">
    <property type="entry name" value="SH3"/>
    <property type="match status" value="2"/>
</dbReference>
<dbReference type="Gene3D" id="2.30.30.40">
    <property type="entry name" value="SH3 Domains"/>
    <property type="match status" value="2"/>
</dbReference>
<feature type="domain" description="SH3" evidence="2">
    <location>
        <begin position="1"/>
        <end position="63"/>
    </location>
</feature>
<gene>
    <name evidence="3" type="ORF">LCGC14_1229770</name>
</gene>
<dbReference type="PIRSF" id="PIRSF034961">
    <property type="entry name" value="UCP034961_SH3_2"/>
    <property type="match status" value="1"/>
</dbReference>
<protein>
    <recommendedName>
        <fullName evidence="2">SH3 domain-containing protein</fullName>
    </recommendedName>
</protein>
<reference evidence="3" key="1">
    <citation type="journal article" date="2015" name="Nature">
        <title>Complex archaea that bridge the gap between prokaryotes and eukaryotes.</title>
        <authorList>
            <person name="Spang A."/>
            <person name="Saw J.H."/>
            <person name="Jorgensen S.L."/>
            <person name="Zaremba-Niedzwiedzka K."/>
            <person name="Martijn J."/>
            <person name="Lind A.E."/>
            <person name="van Eijk R."/>
            <person name="Schleper C."/>
            <person name="Guy L."/>
            <person name="Ettema T.J."/>
        </authorList>
    </citation>
    <scope>NUCLEOTIDE SEQUENCE</scope>
</reference>
<dbReference type="AlphaFoldDB" id="A0A0F9LD12"/>
<dbReference type="SUPFAM" id="SSF50044">
    <property type="entry name" value="SH3-domain"/>
    <property type="match status" value="2"/>
</dbReference>
<dbReference type="EMBL" id="LAZR01006552">
    <property type="protein sequence ID" value="KKM91313.1"/>
    <property type="molecule type" value="Genomic_DNA"/>
</dbReference>
<comment type="caution">
    <text evidence="3">The sequence shown here is derived from an EMBL/GenBank/DDBJ whole genome shotgun (WGS) entry which is preliminary data.</text>
</comment>
<dbReference type="InterPro" id="IPR036028">
    <property type="entry name" value="SH3-like_dom_sf"/>
</dbReference>
<proteinExistence type="predicted"/>